<dbReference type="EMBL" id="NDYN01000014">
    <property type="protein sequence ID" value="OUT06739.1"/>
    <property type="molecule type" value="Genomic_DNA"/>
</dbReference>
<dbReference type="AlphaFoldDB" id="A0A1Y5MDX1"/>
<dbReference type="Gene3D" id="3.40.50.300">
    <property type="entry name" value="P-loop containing nucleotide triphosphate hydrolases"/>
    <property type="match status" value="1"/>
</dbReference>
<dbReference type="SUPFAM" id="SSF52540">
    <property type="entry name" value="P-loop containing nucleoside triphosphate hydrolases"/>
    <property type="match status" value="1"/>
</dbReference>
<reference evidence="1 2" key="1">
    <citation type="submission" date="2017-04" db="EMBL/GenBank/DDBJ databases">
        <title>Complete genome of Campylobacter concisus ATCC 33237T and draft genomes for an additional eight well characterized C. concisus strains.</title>
        <authorList>
            <person name="Cornelius A.J."/>
            <person name="Miller W.G."/>
            <person name="Lastovica A.J."/>
            <person name="On S.L."/>
            <person name="French N.P."/>
            <person name="Vandenberg O."/>
            <person name="Biggs P.J."/>
        </authorList>
    </citation>
    <scope>NUCLEOTIDE SEQUENCE [LARGE SCALE GENOMIC DNA]</scope>
    <source>
        <strain evidence="1 2">CCUG 19995</strain>
    </source>
</reference>
<organism evidence="1 2">
    <name type="scientific">Campylobacter concisus</name>
    <dbReference type="NCBI Taxonomy" id="199"/>
    <lineage>
        <taxon>Bacteria</taxon>
        <taxon>Pseudomonadati</taxon>
        <taxon>Campylobacterota</taxon>
        <taxon>Epsilonproteobacteria</taxon>
        <taxon>Campylobacterales</taxon>
        <taxon>Campylobacteraceae</taxon>
        <taxon>Campylobacter</taxon>
    </lineage>
</organism>
<proteinExistence type="predicted"/>
<dbReference type="InterPro" id="IPR027417">
    <property type="entry name" value="P-loop_NTPase"/>
</dbReference>
<evidence type="ECO:0000313" key="1">
    <source>
        <dbReference type="EMBL" id="OUT06739.1"/>
    </source>
</evidence>
<name>A0A1Y5MDX1_9BACT</name>
<dbReference type="RefSeq" id="WP_087583788.1">
    <property type="nucleotide sequence ID" value="NZ_NDYN01000014.1"/>
</dbReference>
<keyword evidence="1" id="KW-0946">Virion</keyword>
<comment type="caution">
    <text evidence="1">The sequence shown here is derived from an EMBL/GenBank/DDBJ whole genome shotgun (WGS) entry which is preliminary data.</text>
</comment>
<dbReference type="Proteomes" id="UP000196317">
    <property type="component" value="Unassembled WGS sequence"/>
</dbReference>
<evidence type="ECO:0000313" key="2">
    <source>
        <dbReference type="Proteomes" id="UP000196317"/>
    </source>
</evidence>
<gene>
    <name evidence="1" type="ORF">B9N65_10460</name>
</gene>
<keyword evidence="1" id="KW-0167">Capsid protein</keyword>
<sequence>MNLAVLQLKGGVGKTPLSFSLAKDLGLKWQSNDDSVVPQFYKDGKILDKCIFEPNTMYDFGGFASAGVLEILKHCSIVIVPITSNPNSIKKAASTISQIKPLGCKTLGLITDVSSQKELEETVAMIKAANIACTKFLILKSSKIFENAMTTGLSFLELYNESNLSKRQYQSFIDMYQKVVNYIKDNK</sequence>
<accession>A0A1Y5MDX1</accession>
<protein>
    <submittedName>
        <fullName evidence="1">Spore coat protein CotH</fullName>
    </submittedName>
</protein>